<accession>A0ABU3KMF3</accession>
<gene>
    <name evidence="1" type="ORF">RAE19_06875</name>
</gene>
<evidence type="ECO:0000313" key="2">
    <source>
        <dbReference type="Proteomes" id="UP001321700"/>
    </source>
</evidence>
<sequence>MSTIQPDSYFDALEVQFNDLALAVATGDAETLPALSEQIQKTAVSLAGVWQQWQRQGLVEPGIAERVKALAEGLQIVRSSLLRRAMLVEQALNLVVPASVDPTYAGGGYYGAGPKSSGRLAAVSA</sequence>
<comment type="caution">
    <text evidence="1">The sequence shown here is derived from an EMBL/GenBank/DDBJ whole genome shotgun (WGS) entry which is preliminary data.</text>
</comment>
<dbReference type="RefSeq" id="WP_313874191.1">
    <property type="nucleotide sequence ID" value="NZ_JAVBIK010000001.1"/>
</dbReference>
<dbReference type="EMBL" id="JAVBIK010000001">
    <property type="protein sequence ID" value="MDT7518432.1"/>
    <property type="molecule type" value="Genomic_DNA"/>
</dbReference>
<organism evidence="1 2">
    <name type="scientific">Rhodoferax potami</name>
    <dbReference type="NCBI Taxonomy" id="3068338"/>
    <lineage>
        <taxon>Bacteria</taxon>
        <taxon>Pseudomonadati</taxon>
        <taxon>Pseudomonadota</taxon>
        <taxon>Betaproteobacteria</taxon>
        <taxon>Burkholderiales</taxon>
        <taxon>Comamonadaceae</taxon>
        <taxon>Rhodoferax</taxon>
    </lineage>
</organism>
<proteinExistence type="predicted"/>
<protein>
    <recommendedName>
        <fullName evidence="3">Flagellar protein FlgN</fullName>
    </recommendedName>
</protein>
<evidence type="ECO:0008006" key="3">
    <source>
        <dbReference type="Google" id="ProtNLM"/>
    </source>
</evidence>
<reference evidence="1 2" key="1">
    <citation type="submission" date="2023-08" db="EMBL/GenBank/DDBJ databases">
        <title>Rhodoferax potami sp. nov. and Rhodoferax mekongensis sp. nov., isolated from the Mekong River in Thailand.</title>
        <authorList>
            <person name="Kitikhun S."/>
            <person name="Charoenyingcharoen P."/>
            <person name="Siriarchawattana P."/>
            <person name="Likhitrattanapisal S."/>
            <person name="Nilsakha T."/>
            <person name="Chanpet A."/>
            <person name="Rattanawaree P."/>
            <person name="Ingsriswang S."/>
        </authorList>
    </citation>
    <scope>NUCLEOTIDE SEQUENCE [LARGE SCALE GENOMIC DNA]</scope>
    <source>
        <strain evidence="1 2">TBRC 17660</strain>
    </source>
</reference>
<keyword evidence="2" id="KW-1185">Reference proteome</keyword>
<name>A0ABU3KMF3_9BURK</name>
<evidence type="ECO:0000313" key="1">
    <source>
        <dbReference type="EMBL" id="MDT7518432.1"/>
    </source>
</evidence>
<dbReference type="Proteomes" id="UP001321700">
    <property type="component" value="Unassembled WGS sequence"/>
</dbReference>